<evidence type="ECO:0000313" key="8">
    <source>
        <dbReference type="EMBL" id="PNQ74056.1"/>
    </source>
</evidence>
<evidence type="ECO:0000256" key="3">
    <source>
        <dbReference type="ARBA" id="ARBA00022452"/>
    </source>
</evidence>
<comment type="subcellular location">
    <subcellularLocation>
        <location evidence="1">Cell outer membrane</location>
        <topology evidence="1">Multi-pass membrane protein</topology>
    </subcellularLocation>
</comment>
<dbReference type="Proteomes" id="UP000236641">
    <property type="component" value="Unassembled WGS sequence"/>
</dbReference>
<evidence type="ECO:0000256" key="4">
    <source>
        <dbReference type="ARBA" id="ARBA00022692"/>
    </source>
</evidence>
<keyword evidence="6" id="KW-0472">Membrane</keyword>
<comment type="caution">
    <text evidence="8">The sequence shown here is derived from an EMBL/GenBank/DDBJ whole genome shotgun (WGS) entry which is preliminary data.</text>
</comment>
<keyword evidence="8" id="KW-0675">Receptor</keyword>
<dbReference type="EMBL" id="POWF01000002">
    <property type="protein sequence ID" value="PNQ74056.1"/>
    <property type="molecule type" value="Genomic_DNA"/>
</dbReference>
<keyword evidence="9" id="KW-1185">Reference proteome</keyword>
<dbReference type="OrthoDB" id="1264254at2"/>
<accession>A0A2K1E1A7</accession>
<dbReference type="PANTHER" id="PTHR30069:SF29">
    <property type="entry name" value="HEMOGLOBIN AND HEMOGLOBIN-HAPTOGLOBIN-BINDING PROTEIN 1-RELATED"/>
    <property type="match status" value="1"/>
</dbReference>
<reference evidence="8 9" key="1">
    <citation type="submission" date="2018-01" db="EMBL/GenBank/DDBJ databases">
        <title>The draft genome of Hanstruepera neustonica JCM19743.</title>
        <authorList>
            <person name="He R.-H."/>
            <person name="Du Z.-J."/>
        </authorList>
    </citation>
    <scope>NUCLEOTIDE SEQUENCE [LARGE SCALE GENOMIC DNA]</scope>
    <source>
        <strain evidence="8 9">JCM19743</strain>
    </source>
</reference>
<dbReference type="PANTHER" id="PTHR30069">
    <property type="entry name" value="TONB-DEPENDENT OUTER MEMBRANE RECEPTOR"/>
    <property type="match status" value="1"/>
</dbReference>
<keyword evidence="7" id="KW-0998">Cell outer membrane</keyword>
<keyword evidence="2" id="KW-0813">Transport</keyword>
<evidence type="ECO:0000256" key="1">
    <source>
        <dbReference type="ARBA" id="ARBA00004571"/>
    </source>
</evidence>
<organism evidence="8 9">
    <name type="scientific">Hanstruepera neustonica</name>
    <dbReference type="NCBI Taxonomy" id="1445657"/>
    <lineage>
        <taxon>Bacteria</taxon>
        <taxon>Pseudomonadati</taxon>
        <taxon>Bacteroidota</taxon>
        <taxon>Flavobacteriia</taxon>
        <taxon>Flavobacteriales</taxon>
        <taxon>Flavobacteriaceae</taxon>
        <taxon>Hanstruepera</taxon>
    </lineage>
</organism>
<dbReference type="InterPro" id="IPR039426">
    <property type="entry name" value="TonB-dep_rcpt-like"/>
</dbReference>
<dbReference type="RefSeq" id="WP_103051749.1">
    <property type="nucleotide sequence ID" value="NZ_POWF01000002.1"/>
</dbReference>
<dbReference type="GO" id="GO:0044718">
    <property type="term" value="P:siderophore transmembrane transport"/>
    <property type="evidence" value="ECO:0007669"/>
    <property type="project" value="TreeGrafter"/>
</dbReference>
<name>A0A2K1E1A7_9FLAO</name>
<protein>
    <submittedName>
        <fullName evidence="8">TonB-dependent receptor</fullName>
    </submittedName>
</protein>
<evidence type="ECO:0000256" key="2">
    <source>
        <dbReference type="ARBA" id="ARBA00022448"/>
    </source>
</evidence>
<dbReference type="GO" id="GO:0015344">
    <property type="term" value="F:siderophore uptake transmembrane transporter activity"/>
    <property type="evidence" value="ECO:0007669"/>
    <property type="project" value="TreeGrafter"/>
</dbReference>
<evidence type="ECO:0000256" key="7">
    <source>
        <dbReference type="ARBA" id="ARBA00023237"/>
    </source>
</evidence>
<dbReference type="SUPFAM" id="SSF56935">
    <property type="entry name" value="Porins"/>
    <property type="match status" value="1"/>
</dbReference>
<evidence type="ECO:0000256" key="5">
    <source>
        <dbReference type="ARBA" id="ARBA00022729"/>
    </source>
</evidence>
<keyword evidence="3" id="KW-1134">Transmembrane beta strand</keyword>
<dbReference type="GO" id="GO:0009279">
    <property type="term" value="C:cell outer membrane"/>
    <property type="evidence" value="ECO:0007669"/>
    <property type="project" value="UniProtKB-SubCell"/>
</dbReference>
<proteinExistence type="predicted"/>
<dbReference type="AlphaFoldDB" id="A0A2K1E1A7"/>
<dbReference type="Gene3D" id="2.40.170.20">
    <property type="entry name" value="TonB-dependent receptor, beta-barrel domain"/>
    <property type="match status" value="1"/>
</dbReference>
<evidence type="ECO:0000256" key="6">
    <source>
        <dbReference type="ARBA" id="ARBA00023136"/>
    </source>
</evidence>
<sequence length="574" mass="64726">MRKQVYQILIAVTVFSITISWSQERPNDTLDTNVINVVKPYEPTISDAFKVKEEPSLDDEVTTTKKNIQYNIFSFPVASTFTPAKGKAAVVDKEKPPKLYDNYASLGFGNYVNILGELYLNHALSRTESVGGYISHHSSQGGIDGVYLDDSFYDTKLNINYAQNLRDMAWNVELGGLHQSYNWYGVPKSIFEKSDVDRLPVLHEFYGAHVSGDITFEDSYINSGSVFFRRFGDDKGSGENRFKAQATADIPISDFEIATVLKIDYLGGSFDRSYNALGELKYGNFNIGLAPTYRLTQDDLTLDLGVSLYYLNDTELGGNKFYIYPNVSASYRVVDEVLIAYGGIQGGLIQNSYYDFAQENPYVSPTLFITPTDQQYNAFVGLKGKLSNSMGYNIKGGYVAESNKALFLNNTVLAMGESYTYGNSFGVVYDDVSTFSIGGELSVDVNRNFTLGIQGEYFIYDVSDEREAWNLPDIKASLFMDYQINEKWFVGANLFYVGERKDNIFYPNLIQPFERVVTLDSYFDLNAHVGYHITDRLSAYLKGNNLANQDYQRWQNFDVQGIQLLGGATYKFDF</sequence>
<dbReference type="InterPro" id="IPR036942">
    <property type="entry name" value="Beta-barrel_TonB_sf"/>
</dbReference>
<gene>
    <name evidence="8" type="ORF">C1T31_05120</name>
</gene>
<evidence type="ECO:0000313" key="9">
    <source>
        <dbReference type="Proteomes" id="UP000236641"/>
    </source>
</evidence>
<keyword evidence="5" id="KW-0732">Signal</keyword>
<keyword evidence="4" id="KW-0812">Transmembrane</keyword>